<protein>
    <recommendedName>
        <fullName evidence="3">HTH tetR-type domain-containing protein</fullName>
    </recommendedName>
</protein>
<evidence type="ECO:0000256" key="1">
    <source>
        <dbReference type="ARBA" id="ARBA00023125"/>
    </source>
</evidence>
<organism evidence="4 5">
    <name type="scientific">Sphingorhabdus lutea</name>
    <dbReference type="NCBI Taxonomy" id="1913578"/>
    <lineage>
        <taxon>Bacteria</taxon>
        <taxon>Pseudomonadati</taxon>
        <taxon>Pseudomonadota</taxon>
        <taxon>Alphaproteobacteria</taxon>
        <taxon>Sphingomonadales</taxon>
        <taxon>Sphingomonadaceae</taxon>
        <taxon>Sphingorhabdus</taxon>
    </lineage>
</organism>
<dbReference type="Proteomes" id="UP000242561">
    <property type="component" value="Chromosome"/>
</dbReference>
<dbReference type="RefSeq" id="WP_072558622.1">
    <property type="nucleotide sequence ID" value="NZ_CP018154.1"/>
</dbReference>
<dbReference type="Pfam" id="PF00440">
    <property type="entry name" value="TetR_N"/>
    <property type="match status" value="1"/>
</dbReference>
<dbReference type="EMBL" id="CP018154">
    <property type="protein sequence ID" value="APG61974.1"/>
    <property type="molecule type" value="Genomic_DNA"/>
</dbReference>
<reference evidence="4 5" key="1">
    <citation type="submission" date="2016-11" db="EMBL/GenBank/DDBJ databases">
        <title>Sphingorhabdus sp. LPB0140, isolated from marine environment.</title>
        <authorList>
            <person name="Kim E."/>
            <person name="Yi H."/>
        </authorList>
    </citation>
    <scope>NUCLEOTIDE SEQUENCE [LARGE SCALE GENOMIC DNA]</scope>
    <source>
        <strain evidence="4 5">LPB0140</strain>
    </source>
</reference>
<sequence length="220" mass="24911">MTNSKLSDALYMTDNEVRAGRPCAEDAESLTDRILMASWDLLLDIGFEKFSFDKLAKYGRFGKPTIYARFSGKVELLRALLMLSIETTSRGFFESVADQHIDKAIPSLCADGVEFFHSPEGRLKDRLIDWLDLETDDNAPSMRGWTLKDGLEKISALLKGACEREEVTISDIDTASLFLIEGIVGHARMTSVEDQFDREKHILWASRYWAMIRQAFAVQS</sequence>
<dbReference type="KEGG" id="sphl:LPB140_03085"/>
<dbReference type="PROSITE" id="PS50977">
    <property type="entry name" value="HTH_TETR_2"/>
    <property type="match status" value="1"/>
</dbReference>
<proteinExistence type="predicted"/>
<evidence type="ECO:0000256" key="2">
    <source>
        <dbReference type="PROSITE-ProRule" id="PRU00335"/>
    </source>
</evidence>
<feature type="domain" description="HTH tetR-type" evidence="3">
    <location>
        <begin position="28"/>
        <end position="88"/>
    </location>
</feature>
<dbReference type="InterPro" id="IPR001647">
    <property type="entry name" value="HTH_TetR"/>
</dbReference>
<feature type="DNA-binding region" description="H-T-H motif" evidence="2">
    <location>
        <begin position="51"/>
        <end position="70"/>
    </location>
</feature>
<dbReference type="InterPro" id="IPR009057">
    <property type="entry name" value="Homeodomain-like_sf"/>
</dbReference>
<evidence type="ECO:0000313" key="5">
    <source>
        <dbReference type="Proteomes" id="UP000242561"/>
    </source>
</evidence>
<name>A0A1L3JA23_9SPHN</name>
<evidence type="ECO:0000259" key="3">
    <source>
        <dbReference type="PROSITE" id="PS50977"/>
    </source>
</evidence>
<dbReference type="STRING" id="1913578.LPB140_03085"/>
<keyword evidence="5" id="KW-1185">Reference proteome</keyword>
<gene>
    <name evidence="4" type="ORF">LPB140_03085</name>
</gene>
<dbReference type="SUPFAM" id="SSF46689">
    <property type="entry name" value="Homeodomain-like"/>
    <property type="match status" value="1"/>
</dbReference>
<dbReference type="GO" id="GO:0003677">
    <property type="term" value="F:DNA binding"/>
    <property type="evidence" value="ECO:0007669"/>
    <property type="project" value="UniProtKB-UniRule"/>
</dbReference>
<dbReference type="AlphaFoldDB" id="A0A1L3JA23"/>
<dbReference type="OrthoDB" id="5292901at2"/>
<accession>A0A1L3JA23</accession>
<dbReference type="Gene3D" id="1.10.357.10">
    <property type="entry name" value="Tetracycline Repressor, domain 2"/>
    <property type="match status" value="1"/>
</dbReference>
<keyword evidence="1 2" id="KW-0238">DNA-binding</keyword>
<evidence type="ECO:0000313" key="4">
    <source>
        <dbReference type="EMBL" id="APG61974.1"/>
    </source>
</evidence>